<accession>A0A7R6SS09</accession>
<dbReference type="AlphaFoldDB" id="A0A7R6SS09"/>
<organism evidence="1 2">
    <name type="scientific">Amphritea japonica ATCC BAA-1530</name>
    <dbReference type="NCBI Taxonomy" id="1278309"/>
    <lineage>
        <taxon>Bacteria</taxon>
        <taxon>Pseudomonadati</taxon>
        <taxon>Pseudomonadota</taxon>
        <taxon>Gammaproteobacteria</taxon>
        <taxon>Oceanospirillales</taxon>
        <taxon>Oceanospirillaceae</taxon>
        <taxon>Amphritea</taxon>
    </lineage>
</organism>
<gene>
    <name evidence="1" type="ORF">AMJAP_0676</name>
</gene>
<dbReference type="GO" id="GO:0042834">
    <property type="term" value="F:peptidoglycan binding"/>
    <property type="evidence" value="ECO:0007669"/>
    <property type="project" value="InterPro"/>
</dbReference>
<protein>
    <recommendedName>
        <fullName evidence="3">SPOR domain-containing protein</fullName>
    </recommendedName>
</protein>
<evidence type="ECO:0000313" key="2">
    <source>
        <dbReference type="Proteomes" id="UP000595663"/>
    </source>
</evidence>
<name>A0A7R6SS09_9GAMM</name>
<sequence length="287" mass="32587">MSAMDKVYPATILLATMITAVAGSASERPPRLPSSTYNVEIRPDNYYYHEQQVADWFIQCFQRKQPSERYWHCNASDSETIKRFRTTLKDPALAFTAPESQQNNGVKKVPPRALAKQSATERPSLAEAQHKVTSQQNVIPTEAQSAEVKPATPVQIPIQVQLREPAAQLAYLEPKDDKAENADFKINQIPEVQLTSENADFSNPALEPETHYLLQLAAFQNKKSATRWQQKYPDIKTRVVRTQGKFTQWFNVITAQPIEYIDAIALSTDIKDQTGETPWIREKNELL</sequence>
<keyword evidence="2" id="KW-1185">Reference proteome</keyword>
<reference evidence="1 2" key="1">
    <citation type="journal article" date="2008" name="Int. J. Syst. Evol. Microbiol.">
        <title>Amphritea japonica sp. nov. and Amphritea balenae sp. nov., isolated from the sediment adjacent to sperm whale carcasses off Kagoshima, Japan.</title>
        <authorList>
            <person name="Miyazaki M."/>
            <person name="Nogi Y."/>
            <person name="Fujiwara Y."/>
            <person name="Kawato M."/>
            <person name="Nagahama T."/>
            <person name="Kubokawa K."/>
            <person name="Horikoshi K."/>
        </authorList>
    </citation>
    <scope>NUCLEOTIDE SEQUENCE [LARGE SCALE GENOMIC DNA]</scope>
    <source>
        <strain evidence="1 2">ATCC BAA-1530</strain>
    </source>
</reference>
<dbReference type="Gene3D" id="3.30.70.1070">
    <property type="entry name" value="Sporulation related repeat"/>
    <property type="match status" value="1"/>
</dbReference>
<proteinExistence type="predicted"/>
<dbReference type="InterPro" id="IPR036680">
    <property type="entry name" value="SPOR-like_sf"/>
</dbReference>
<evidence type="ECO:0008006" key="3">
    <source>
        <dbReference type="Google" id="ProtNLM"/>
    </source>
</evidence>
<dbReference type="EMBL" id="AP014545">
    <property type="protein sequence ID" value="BBB25275.1"/>
    <property type="molecule type" value="Genomic_DNA"/>
</dbReference>
<dbReference type="Proteomes" id="UP000595663">
    <property type="component" value="Chromosome"/>
</dbReference>
<evidence type="ECO:0000313" key="1">
    <source>
        <dbReference type="EMBL" id="BBB25275.1"/>
    </source>
</evidence>
<dbReference type="KEGG" id="ajp:AMJAP_0676"/>